<evidence type="ECO:0000256" key="1">
    <source>
        <dbReference type="SAM" id="MobiDB-lite"/>
    </source>
</evidence>
<dbReference type="EMBL" id="JARBHA010000019">
    <property type="protein sequence ID" value="KAJ9672615.1"/>
    <property type="molecule type" value="Genomic_DNA"/>
</dbReference>
<keyword evidence="3" id="KW-1185">Reference proteome</keyword>
<feature type="region of interest" description="Disordered" evidence="1">
    <location>
        <begin position="86"/>
        <end position="109"/>
    </location>
</feature>
<reference evidence="2 3" key="1">
    <citation type="journal article" date="2023" name="BMC Biotechnol.">
        <title>Vitis rotundifolia cv Carlos genome sequencing.</title>
        <authorList>
            <person name="Huff M."/>
            <person name="Hulse-Kemp A."/>
            <person name="Scheffler B."/>
            <person name="Youngblood R."/>
            <person name="Simpson S."/>
            <person name="Babiker E."/>
            <person name="Staton M."/>
        </authorList>
    </citation>
    <scope>NUCLEOTIDE SEQUENCE [LARGE SCALE GENOMIC DNA]</scope>
    <source>
        <tissue evidence="2">Leaf</tissue>
    </source>
</reference>
<sequence length="109" mass="12043">MEQNHRAPTVSKTILDNTIPEESNMDTVGISKDGLGKDLEPPGSLVNTYYLTDKGKSMVVSPSDVDDAAKERVWMERELRDPLTCWNADIEGPSTRGFESFPSSPVKKS</sequence>
<dbReference type="AlphaFoldDB" id="A0AA38YLE4"/>
<dbReference type="Proteomes" id="UP001168098">
    <property type="component" value="Unassembled WGS sequence"/>
</dbReference>
<proteinExistence type="predicted"/>
<evidence type="ECO:0000313" key="2">
    <source>
        <dbReference type="EMBL" id="KAJ9672615.1"/>
    </source>
</evidence>
<organism evidence="2 3">
    <name type="scientific">Vitis rotundifolia</name>
    <name type="common">Muscadine grape</name>
    <dbReference type="NCBI Taxonomy" id="103349"/>
    <lineage>
        <taxon>Eukaryota</taxon>
        <taxon>Viridiplantae</taxon>
        <taxon>Streptophyta</taxon>
        <taxon>Embryophyta</taxon>
        <taxon>Tracheophyta</taxon>
        <taxon>Spermatophyta</taxon>
        <taxon>Magnoliopsida</taxon>
        <taxon>eudicotyledons</taxon>
        <taxon>Gunneridae</taxon>
        <taxon>Pentapetalae</taxon>
        <taxon>rosids</taxon>
        <taxon>Vitales</taxon>
        <taxon>Vitaceae</taxon>
        <taxon>Viteae</taxon>
        <taxon>Vitis</taxon>
    </lineage>
</organism>
<accession>A0AA38YLE4</accession>
<comment type="caution">
    <text evidence="2">The sequence shown here is derived from an EMBL/GenBank/DDBJ whole genome shotgun (WGS) entry which is preliminary data.</text>
</comment>
<evidence type="ECO:0000313" key="3">
    <source>
        <dbReference type="Proteomes" id="UP001168098"/>
    </source>
</evidence>
<feature type="region of interest" description="Disordered" evidence="1">
    <location>
        <begin position="1"/>
        <end position="43"/>
    </location>
</feature>
<name>A0AA38YLE4_VITRO</name>
<protein>
    <submittedName>
        <fullName evidence="2">Uncharacterized protein</fullName>
    </submittedName>
</protein>
<gene>
    <name evidence="2" type="ORF">PVL29_026012</name>
</gene>